<keyword evidence="2" id="KW-0813">Transport</keyword>
<protein>
    <submittedName>
        <fullName evidence="9">Multidrug transporter</fullName>
    </submittedName>
</protein>
<dbReference type="PANTHER" id="PTHR33281:SF19">
    <property type="entry name" value="VOLTAGE-DEPENDENT ANION CHANNEL-FORMING PROTEIN YNEE"/>
    <property type="match status" value="1"/>
</dbReference>
<organism evidence="9 10">
    <name type="scientific">Chitinophaga solisilvae</name>
    <dbReference type="NCBI Taxonomy" id="1233460"/>
    <lineage>
        <taxon>Bacteria</taxon>
        <taxon>Pseudomonadati</taxon>
        <taxon>Bacteroidota</taxon>
        <taxon>Chitinophagia</taxon>
        <taxon>Chitinophagales</taxon>
        <taxon>Chitinophagaceae</taxon>
        <taxon>Chitinophaga</taxon>
    </lineage>
</organism>
<evidence type="ECO:0000256" key="3">
    <source>
        <dbReference type="ARBA" id="ARBA00022475"/>
    </source>
</evidence>
<evidence type="ECO:0000256" key="4">
    <source>
        <dbReference type="ARBA" id="ARBA00022692"/>
    </source>
</evidence>
<dbReference type="PANTHER" id="PTHR33281">
    <property type="entry name" value="UPF0187 PROTEIN YNEE"/>
    <property type="match status" value="1"/>
</dbReference>
<evidence type="ECO:0000256" key="6">
    <source>
        <dbReference type="ARBA" id="ARBA00023065"/>
    </source>
</evidence>
<proteinExistence type="inferred from homology"/>
<sequence length="334" mass="39245">MHIGNHYKIREFLVWTRGNIYWLVLIACIPTTLYYFFDCKWVAVPWVPVALIGTAAAFIAGFRNTQTYNRMWEARQIWGSIVNSSRTWGIMVKDFIRHPDKATEQRLHRELVYRHIGWLTALRFQLRESRPWETIKSNRYNREYQSNYKVQEWENNLPDELKPFIPATELPELLEKKNRATQIIALQSAHLRQLNEQQHLSDLSYVEMENVLKELYEHQGKSERIKNFPYPRQYASINLFFIRLLVILLPFGMINEFAKMGDMGIWLTIPFSALTGWVFLALEQVGEATENPFEGSANDIPITSMSRTIEIDLREILGEKELPLPIPAINNILM</sequence>
<dbReference type="EMBL" id="RIAR02000001">
    <property type="protein sequence ID" value="NSL87673.1"/>
    <property type="molecule type" value="Genomic_DNA"/>
</dbReference>
<gene>
    <name evidence="9" type="ORF">ECE50_012570</name>
</gene>
<dbReference type="OrthoDB" id="445589at2"/>
<comment type="caution">
    <text evidence="9">The sequence shown here is derived from an EMBL/GenBank/DDBJ whole genome shotgun (WGS) entry which is preliminary data.</text>
</comment>
<evidence type="ECO:0000256" key="2">
    <source>
        <dbReference type="ARBA" id="ARBA00022448"/>
    </source>
</evidence>
<evidence type="ECO:0000256" key="7">
    <source>
        <dbReference type="ARBA" id="ARBA00023136"/>
    </source>
</evidence>
<keyword evidence="4" id="KW-0812">Transmembrane</keyword>
<dbReference type="GO" id="GO:0005886">
    <property type="term" value="C:plasma membrane"/>
    <property type="evidence" value="ECO:0007669"/>
    <property type="project" value="UniProtKB-SubCell"/>
</dbReference>
<dbReference type="GO" id="GO:0005254">
    <property type="term" value="F:chloride channel activity"/>
    <property type="evidence" value="ECO:0007669"/>
    <property type="project" value="InterPro"/>
</dbReference>
<comment type="similarity">
    <text evidence="8">Belongs to the anion channel-forming bestrophin (TC 1.A.46) family.</text>
</comment>
<accession>A0A3S1B0P2</accession>
<dbReference type="InterPro" id="IPR044669">
    <property type="entry name" value="YneE/VCCN1/2-like"/>
</dbReference>
<dbReference type="Proteomes" id="UP000281028">
    <property type="component" value="Unassembled WGS sequence"/>
</dbReference>
<comment type="subcellular location">
    <subcellularLocation>
        <location evidence="1">Cell membrane</location>
        <topology evidence="1">Multi-pass membrane protein</topology>
    </subcellularLocation>
</comment>
<reference evidence="9" key="1">
    <citation type="submission" date="2020-05" db="EMBL/GenBank/DDBJ databases">
        <title>Chitinophaga laudate sp. nov., isolated from a tropical peat swamp.</title>
        <authorList>
            <person name="Goh C.B.S."/>
            <person name="Lee M.S."/>
            <person name="Parimannan S."/>
            <person name="Pasbakhsh P."/>
            <person name="Yule C.M."/>
            <person name="Rajandas H."/>
            <person name="Loke S."/>
            <person name="Croft L."/>
            <person name="Tan J.B.L."/>
        </authorList>
    </citation>
    <scope>NUCLEOTIDE SEQUENCE</scope>
    <source>
        <strain evidence="9">Mgbs1</strain>
    </source>
</reference>
<keyword evidence="10" id="KW-1185">Reference proteome</keyword>
<keyword evidence="3" id="KW-1003">Cell membrane</keyword>
<evidence type="ECO:0000256" key="5">
    <source>
        <dbReference type="ARBA" id="ARBA00022989"/>
    </source>
</evidence>
<evidence type="ECO:0000256" key="8">
    <source>
        <dbReference type="ARBA" id="ARBA00034708"/>
    </source>
</evidence>
<keyword evidence="6" id="KW-0406">Ion transport</keyword>
<dbReference type="Pfam" id="PF25539">
    <property type="entry name" value="Bestrophin_2"/>
    <property type="match status" value="1"/>
</dbReference>
<evidence type="ECO:0000313" key="9">
    <source>
        <dbReference type="EMBL" id="NSL87673.1"/>
    </source>
</evidence>
<keyword evidence="7" id="KW-0472">Membrane</keyword>
<evidence type="ECO:0000313" key="10">
    <source>
        <dbReference type="Proteomes" id="UP000281028"/>
    </source>
</evidence>
<dbReference type="RefSeq" id="WP_127036294.1">
    <property type="nucleotide sequence ID" value="NZ_JAABOK010000019.1"/>
</dbReference>
<keyword evidence="5" id="KW-1133">Transmembrane helix</keyword>
<evidence type="ECO:0000256" key="1">
    <source>
        <dbReference type="ARBA" id="ARBA00004651"/>
    </source>
</evidence>
<name>A0A3S1B0P2_9BACT</name>
<dbReference type="AlphaFoldDB" id="A0A3S1B0P2"/>